<feature type="transmembrane region" description="Helical" evidence="6">
    <location>
        <begin position="76"/>
        <end position="96"/>
    </location>
</feature>
<feature type="transmembrane region" description="Helical" evidence="6">
    <location>
        <begin position="128"/>
        <end position="149"/>
    </location>
</feature>
<dbReference type="InterPro" id="IPR020846">
    <property type="entry name" value="MFS_dom"/>
</dbReference>
<dbReference type="Proteomes" id="UP000247810">
    <property type="component" value="Unassembled WGS sequence"/>
</dbReference>
<dbReference type="AlphaFoldDB" id="A0A319DKZ2"/>
<organism evidence="8 9">
    <name type="scientific">Aspergillus ellipticus CBS 707.79</name>
    <dbReference type="NCBI Taxonomy" id="1448320"/>
    <lineage>
        <taxon>Eukaryota</taxon>
        <taxon>Fungi</taxon>
        <taxon>Dikarya</taxon>
        <taxon>Ascomycota</taxon>
        <taxon>Pezizomycotina</taxon>
        <taxon>Eurotiomycetes</taxon>
        <taxon>Eurotiomycetidae</taxon>
        <taxon>Eurotiales</taxon>
        <taxon>Aspergillaceae</taxon>
        <taxon>Aspergillus</taxon>
        <taxon>Aspergillus subgen. Circumdati</taxon>
    </lineage>
</organism>
<feature type="transmembrane region" description="Helical" evidence="6">
    <location>
        <begin position="258"/>
        <end position="275"/>
    </location>
</feature>
<keyword evidence="2 6" id="KW-0812">Transmembrane</keyword>
<evidence type="ECO:0000256" key="3">
    <source>
        <dbReference type="ARBA" id="ARBA00022989"/>
    </source>
</evidence>
<evidence type="ECO:0000313" key="9">
    <source>
        <dbReference type="Proteomes" id="UP000247810"/>
    </source>
</evidence>
<feature type="transmembrane region" description="Helical" evidence="6">
    <location>
        <begin position="38"/>
        <end position="56"/>
    </location>
</feature>
<dbReference type="Gene3D" id="1.20.1250.20">
    <property type="entry name" value="MFS general substrate transporter like domains"/>
    <property type="match status" value="2"/>
</dbReference>
<feature type="transmembrane region" description="Helical" evidence="6">
    <location>
        <begin position="233"/>
        <end position="252"/>
    </location>
</feature>
<reference evidence="8 9" key="1">
    <citation type="submission" date="2018-02" db="EMBL/GenBank/DDBJ databases">
        <title>The genomes of Aspergillus section Nigri reveals drivers in fungal speciation.</title>
        <authorList>
            <consortium name="DOE Joint Genome Institute"/>
            <person name="Vesth T.C."/>
            <person name="Nybo J."/>
            <person name="Theobald S."/>
            <person name="Brandl J."/>
            <person name="Frisvad J.C."/>
            <person name="Nielsen K.F."/>
            <person name="Lyhne E.K."/>
            <person name="Kogle M.E."/>
            <person name="Kuo A."/>
            <person name="Riley R."/>
            <person name="Clum A."/>
            <person name="Nolan M."/>
            <person name="Lipzen A."/>
            <person name="Salamov A."/>
            <person name="Henrissat B."/>
            <person name="Wiebenga A."/>
            <person name="De vries R.P."/>
            <person name="Grigoriev I.V."/>
            <person name="Mortensen U.H."/>
            <person name="Andersen M.R."/>
            <person name="Baker S.E."/>
        </authorList>
    </citation>
    <scope>NUCLEOTIDE SEQUENCE [LARGE SCALE GENOMIC DNA]</scope>
    <source>
        <strain evidence="8 9">CBS 707.79</strain>
    </source>
</reference>
<evidence type="ECO:0000256" key="1">
    <source>
        <dbReference type="ARBA" id="ARBA00004141"/>
    </source>
</evidence>
<sequence length="545" mass="57814">MTANERPESFTEETPLLGEGGHGDDAPRVRVTRLRGSAIVGAMGMLLFILTINMSMMTTAQSDIAADLDAFSDTTWFNSAFLIAMSSVTPLSGRLAQIFTPRVYILFSCMMLAIGLSVTAVAPTLAVFLLGRALTGCGAGGQMVLAIILTLDLTSKRHRGLFIGMISAGMTIGISSGAVLAGLLVPVYGWRFMFWLQASAAVLVGPVLFSAIPKRPGEEHLGRQALLQKLAKVDYAGALMLCISVFLLLSSLSASEIQVTPIILSLASLLVFLLIESRYTTEPIIPIEVLRLRSVLLTCLSGVACMMARWAVLFYSPVYALVVRDWSPASAGLILVPTNAGFGLGGLLVGWIHIRETGSYYVSGLVAYLLFALSNLVMSVLSSPDSSTIAYIAATFLSGFAVGSIISYTLSHLLHLTDPKVHYVVTALLGMSRGFAGSFGASIGGGFFQRTLKEGLETGFSKHGITDSDDLVRKLLGSPALAKSLTGIEKAVAVQSYEHAIKMLLLGSCVLTLLAAAAHGGTGWVGYKAKRQNDVEDVVGEESEL</sequence>
<dbReference type="EMBL" id="KZ825815">
    <property type="protein sequence ID" value="PYH98079.1"/>
    <property type="molecule type" value="Genomic_DNA"/>
</dbReference>
<evidence type="ECO:0000256" key="5">
    <source>
        <dbReference type="SAM" id="MobiDB-lite"/>
    </source>
</evidence>
<dbReference type="SUPFAM" id="SSF103473">
    <property type="entry name" value="MFS general substrate transporter"/>
    <property type="match status" value="1"/>
</dbReference>
<dbReference type="GO" id="GO:0015174">
    <property type="term" value="F:basic amino acid transmembrane transporter activity"/>
    <property type="evidence" value="ECO:0007669"/>
    <property type="project" value="TreeGrafter"/>
</dbReference>
<dbReference type="PROSITE" id="PS50850">
    <property type="entry name" value="MFS"/>
    <property type="match status" value="1"/>
</dbReference>
<feature type="transmembrane region" description="Helical" evidence="6">
    <location>
        <begin position="161"/>
        <end position="188"/>
    </location>
</feature>
<name>A0A319DKZ2_9EURO</name>
<keyword evidence="4 6" id="KW-0472">Membrane</keyword>
<feature type="transmembrane region" description="Helical" evidence="6">
    <location>
        <begin position="295"/>
        <end position="317"/>
    </location>
</feature>
<evidence type="ECO:0000256" key="2">
    <source>
        <dbReference type="ARBA" id="ARBA00022692"/>
    </source>
</evidence>
<feature type="domain" description="Major facilitator superfamily (MFS) profile" evidence="7">
    <location>
        <begin position="39"/>
        <end position="495"/>
    </location>
</feature>
<dbReference type="GO" id="GO:0000329">
    <property type="term" value="C:fungal-type vacuole membrane"/>
    <property type="evidence" value="ECO:0007669"/>
    <property type="project" value="TreeGrafter"/>
</dbReference>
<feature type="transmembrane region" description="Helical" evidence="6">
    <location>
        <begin position="388"/>
        <end position="411"/>
    </location>
</feature>
<dbReference type="OrthoDB" id="4160219at2759"/>
<accession>A0A319DKZ2</accession>
<dbReference type="PANTHER" id="PTHR23501">
    <property type="entry name" value="MAJOR FACILITATOR SUPERFAMILY"/>
    <property type="match status" value="1"/>
</dbReference>
<proteinExistence type="predicted"/>
<dbReference type="VEuPathDB" id="FungiDB:BO71DRAFT_395560"/>
<feature type="transmembrane region" description="Helical" evidence="6">
    <location>
        <begin position="194"/>
        <end position="212"/>
    </location>
</feature>
<comment type="subcellular location">
    <subcellularLocation>
        <location evidence="1">Membrane</location>
        <topology evidence="1">Multi-pass membrane protein</topology>
    </subcellularLocation>
</comment>
<evidence type="ECO:0000256" key="4">
    <source>
        <dbReference type="ARBA" id="ARBA00023136"/>
    </source>
</evidence>
<keyword evidence="9" id="KW-1185">Reference proteome</keyword>
<dbReference type="InterPro" id="IPR036259">
    <property type="entry name" value="MFS_trans_sf"/>
</dbReference>
<keyword evidence="3 6" id="KW-1133">Transmembrane helix</keyword>
<feature type="region of interest" description="Disordered" evidence="5">
    <location>
        <begin position="1"/>
        <end position="24"/>
    </location>
</feature>
<feature type="transmembrane region" description="Helical" evidence="6">
    <location>
        <begin position="504"/>
        <end position="527"/>
    </location>
</feature>
<feature type="transmembrane region" description="Helical" evidence="6">
    <location>
        <begin position="103"/>
        <end position="122"/>
    </location>
</feature>
<protein>
    <submittedName>
        <fullName evidence="8">MFS general substrate transporter</fullName>
    </submittedName>
</protein>
<evidence type="ECO:0000256" key="6">
    <source>
        <dbReference type="SAM" id="Phobius"/>
    </source>
</evidence>
<dbReference type="InterPro" id="IPR011701">
    <property type="entry name" value="MFS"/>
</dbReference>
<dbReference type="PANTHER" id="PTHR23501:SF6">
    <property type="entry name" value="MULTIDRUG TRANSPORTER, PUTATIVE (AFU_ORTHOLOGUE AFUA_3G14560)-RELATED"/>
    <property type="match status" value="1"/>
</dbReference>
<evidence type="ECO:0000313" key="8">
    <source>
        <dbReference type="EMBL" id="PYH98079.1"/>
    </source>
</evidence>
<feature type="transmembrane region" description="Helical" evidence="6">
    <location>
        <begin position="359"/>
        <end position="382"/>
    </location>
</feature>
<dbReference type="Pfam" id="PF07690">
    <property type="entry name" value="MFS_1"/>
    <property type="match status" value="1"/>
</dbReference>
<gene>
    <name evidence="8" type="ORF">BO71DRAFT_395560</name>
</gene>
<feature type="transmembrane region" description="Helical" evidence="6">
    <location>
        <begin position="329"/>
        <end position="352"/>
    </location>
</feature>
<evidence type="ECO:0000259" key="7">
    <source>
        <dbReference type="PROSITE" id="PS50850"/>
    </source>
</evidence>
<feature type="transmembrane region" description="Helical" evidence="6">
    <location>
        <begin position="423"/>
        <end position="448"/>
    </location>
</feature>